<proteinExistence type="predicted"/>
<reference evidence="1" key="1">
    <citation type="submission" date="2022-04" db="EMBL/GenBank/DDBJ databases">
        <title>Genome of the entomopathogenic fungus Entomophthora muscae.</title>
        <authorList>
            <person name="Elya C."/>
            <person name="Lovett B.R."/>
            <person name="Lee E."/>
            <person name="Macias A.M."/>
            <person name="Hajek A.E."/>
            <person name="De Bivort B.L."/>
            <person name="Kasson M.T."/>
            <person name="De Fine Licht H.H."/>
            <person name="Stajich J.E."/>
        </authorList>
    </citation>
    <scope>NUCLEOTIDE SEQUENCE</scope>
    <source>
        <strain evidence="1">Berkeley</strain>
    </source>
</reference>
<dbReference type="EMBL" id="QTSX02001426">
    <property type="protein sequence ID" value="KAJ9082636.1"/>
    <property type="molecule type" value="Genomic_DNA"/>
</dbReference>
<evidence type="ECO:0000313" key="1">
    <source>
        <dbReference type="EMBL" id="KAJ9082636.1"/>
    </source>
</evidence>
<gene>
    <name evidence="1" type="ORF">DSO57_1002582</name>
</gene>
<sequence>MSQANPQKFVELPEVLKRAQEKDTILIDLRRADERKAGIMPSSQWIPFEEIEEALKSSPDQVKEKYNVEEFKKEQKIIFACHAGMRAEKAYNMAVQEGYHNVQVYKGGWSEFSQLHPDKVIAAPGN</sequence>
<evidence type="ECO:0000313" key="2">
    <source>
        <dbReference type="Proteomes" id="UP001165960"/>
    </source>
</evidence>
<protein>
    <submittedName>
        <fullName evidence="1">Uncharacterized protein</fullName>
    </submittedName>
</protein>
<comment type="caution">
    <text evidence="1">The sequence shown here is derived from an EMBL/GenBank/DDBJ whole genome shotgun (WGS) entry which is preliminary data.</text>
</comment>
<organism evidence="1 2">
    <name type="scientific">Entomophthora muscae</name>
    <dbReference type="NCBI Taxonomy" id="34485"/>
    <lineage>
        <taxon>Eukaryota</taxon>
        <taxon>Fungi</taxon>
        <taxon>Fungi incertae sedis</taxon>
        <taxon>Zoopagomycota</taxon>
        <taxon>Entomophthoromycotina</taxon>
        <taxon>Entomophthoromycetes</taxon>
        <taxon>Entomophthorales</taxon>
        <taxon>Entomophthoraceae</taxon>
        <taxon>Entomophthora</taxon>
    </lineage>
</organism>
<keyword evidence="2" id="KW-1185">Reference proteome</keyword>
<name>A0ACC2U7L3_9FUNG</name>
<accession>A0ACC2U7L3</accession>
<dbReference type="Proteomes" id="UP001165960">
    <property type="component" value="Unassembled WGS sequence"/>
</dbReference>